<comment type="subcellular location">
    <subcellularLocation>
        <location evidence="1 4">Nucleus</location>
    </subcellularLocation>
</comment>
<accession>A0AAW2W2W8</accession>
<evidence type="ECO:0000259" key="6">
    <source>
        <dbReference type="Pfam" id="PF16135"/>
    </source>
</evidence>
<dbReference type="PANTHER" id="PTHR31413">
    <property type="entry name" value="AFP HOMOLOG 2"/>
    <property type="match status" value="1"/>
</dbReference>
<evidence type="ECO:0000256" key="1">
    <source>
        <dbReference type="ARBA" id="ARBA00004123"/>
    </source>
</evidence>
<evidence type="ECO:0000256" key="3">
    <source>
        <dbReference type="ARBA" id="ARBA00023242"/>
    </source>
</evidence>
<dbReference type="AlphaFoldDB" id="A0AAW2W2W8"/>
<comment type="caution">
    <text evidence="7">The sequence shown here is derived from an EMBL/GenBank/DDBJ whole genome shotgun (WGS) entry which is preliminary data.</text>
</comment>
<dbReference type="InterPro" id="IPR032308">
    <property type="entry name" value="TDBD"/>
</dbReference>
<dbReference type="PANTHER" id="PTHR31413:SF15">
    <property type="entry name" value="NINJA-FAMILY PROTEIN"/>
    <property type="match status" value="1"/>
</dbReference>
<feature type="compositionally biased region" description="Polar residues" evidence="5">
    <location>
        <begin position="34"/>
        <end position="58"/>
    </location>
</feature>
<evidence type="ECO:0000256" key="5">
    <source>
        <dbReference type="SAM" id="MobiDB-lite"/>
    </source>
</evidence>
<dbReference type="GO" id="GO:0045892">
    <property type="term" value="P:negative regulation of DNA-templated transcription"/>
    <property type="evidence" value="ECO:0007669"/>
    <property type="project" value="TreeGrafter"/>
</dbReference>
<dbReference type="EMBL" id="JACGWJ010000002">
    <property type="protein sequence ID" value="KAL0436182.1"/>
    <property type="molecule type" value="Genomic_DNA"/>
</dbReference>
<organism evidence="7">
    <name type="scientific">Sesamum radiatum</name>
    <name type="common">Black benniseed</name>
    <dbReference type="NCBI Taxonomy" id="300843"/>
    <lineage>
        <taxon>Eukaryota</taxon>
        <taxon>Viridiplantae</taxon>
        <taxon>Streptophyta</taxon>
        <taxon>Embryophyta</taxon>
        <taxon>Tracheophyta</taxon>
        <taxon>Spermatophyta</taxon>
        <taxon>Magnoliopsida</taxon>
        <taxon>eudicotyledons</taxon>
        <taxon>Gunneridae</taxon>
        <taxon>Pentapetalae</taxon>
        <taxon>asterids</taxon>
        <taxon>lamiids</taxon>
        <taxon>Lamiales</taxon>
        <taxon>Pedaliaceae</taxon>
        <taxon>Sesamum</taxon>
    </lineage>
</organism>
<evidence type="ECO:0000256" key="2">
    <source>
        <dbReference type="ARBA" id="ARBA00006081"/>
    </source>
</evidence>
<dbReference type="GO" id="GO:0007165">
    <property type="term" value="P:signal transduction"/>
    <property type="evidence" value="ECO:0007669"/>
    <property type="project" value="InterPro"/>
</dbReference>
<feature type="compositionally biased region" description="Polar residues" evidence="5">
    <location>
        <begin position="70"/>
        <end position="85"/>
    </location>
</feature>
<reference evidence="7" key="2">
    <citation type="journal article" date="2024" name="Plant">
        <title>Genomic evolution and insights into agronomic trait innovations of Sesamum species.</title>
        <authorList>
            <person name="Miao H."/>
            <person name="Wang L."/>
            <person name="Qu L."/>
            <person name="Liu H."/>
            <person name="Sun Y."/>
            <person name="Le M."/>
            <person name="Wang Q."/>
            <person name="Wei S."/>
            <person name="Zheng Y."/>
            <person name="Lin W."/>
            <person name="Duan Y."/>
            <person name="Cao H."/>
            <person name="Xiong S."/>
            <person name="Wang X."/>
            <person name="Wei L."/>
            <person name="Li C."/>
            <person name="Ma Q."/>
            <person name="Ju M."/>
            <person name="Zhao R."/>
            <person name="Li G."/>
            <person name="Mu C."/>
            <person name="Tian Q."/>
            <person name="Mei H."/>
            <person name="Zhang T."/>
            <person name="Gao T."/>
            <person name="Zhang H."/>
        </authorList>
    </citation>
    <scope>NUCLEOTIDE SEQUENCE</scope>
    <source>
        <strain evidence="7">G02</strain>
    </source>
</reference>
<feature type="region of interest" description="Disordered" evidence="5">
    <location>
        <begin position="99"/>
        <end position="156"/>
    </location>
</feature>
<reference evidence="7" key="1">
    <citation type="submission" date="2020-06" db="EMBL/GenBank/DDBJ databases">
        <authorList>
            <person name="Li T."/>
            <person name="Hu X."/>
            <person name="Zhang T."/>
            <person name="Song X."/>
            <person name="Zhang H."/>
            <person name="Dai N."/>
            <person name="Sheng W."/>
            <person name="Hou X."/>
            <person name="Wei L."/>
        </authorList>
    </citation>
    <scope>NUCLEOTIDE SEQUENCE</scope>
    <source>
        <strain evidence="7">G02</strain>
        <tissue evidence="7">Leaf</tissue>
    </source>
</reference>
<dbReference type="GO" id="GO:0005634">
    <property type="term" value="C:nucleus"/>
    <property type="evidence" value="ECO:0007669"/>
    <property type="project" value="UniProtKB-SubCell"/>
</dbReference>
<protein>
    <recommendedName>
        <fullName evidence="4">Ninja-family protein</fullName>
    </recommendedName>
    <alternativeName>
        <fullName evidence="4">ABI-binding protein</fullName>
    </alternativeName>
</protein>
<name>A0AAW2W2W8_SESRA</name>
<comment type="function">
    <text evidence="4">Acts as a negative regulator of abscisic acid (ABA) response.</text>
</comment>
<feature type="compositionally biased region" description="Polar residues" evidence="5">
    <location>
        <begin position="102"/>
        <end position="116"/>
    </location>
</feature>
<feature type="region of interest" description="Disordered" evidence="5">
    <location>
        <begin position="21"/>
        <end position="87"/>
    </location>
</feature>
<evidence type="ECO:0000313" key="7">
    <source>
        <dbReference type="EMBL" id="KAL0436182.1"/>
    </source>
</evidence>
<feature type="domain" description="Tify" evidence="6">
    <location>
        <begin position="174"/>
        <end position="208"/>
    </location>
</feature>
<sequence>MECDSGDGPGNSVALLTGSLKRSSWAGSDHRSTSQKGVSCSDSGSRASSLSTHQNPCASRNDKVKFLEANDSSSPAESDQGFSKSIQDESCKMTEKLEADTHPNQTNNTGSTSENPASPPSKEPTGLIDKPPKPPQHHKHDIASAPCMHRVSTTGNGPKGRTITGFLYRYTRTEVSIMCVCHGSSFSPAEFVEHAGGVDVSNPLRHITVVPSSSQ</sequence>
<dbReference type="Pfam" id="PF16135">
    <property type="entry name" value="TDBD"/>
    <property type="match status" value="1"/>
</dbReference>
<dbReference type="InterPro" id="IPR031307">
    <property type="entry name" value="Ninja_fam"/>
</dbReference>
<evidence type="ECO:0000256" key="4">
    <source>
        <dbReference type="RuleBase" id="RU369029"/>
    </source>
</evidence>
<gene>
    <name evidence="7" type="ORF">Sradi_0326100</name>
</gene>
<proteinExistence type="inferred from homology"/>
<comment type="similarity">
    <text evidence="2 4">Belongs to the Ninja family.</text>
</comment>
<keyword evidence="3 4" id="KW-0539">Nucleus</keyword>